<evidence type="ECO:0000313" key="4">
    <source>
        <dbReference type="Proteomes" id="UP000366872"/>
    </source>
</evidence>
<dbReference type="InterPro" id="IPR037914">
    <property type="entry name" value="SpoVT-AbrB_sf"/>
</dbReference>
<keyword evidence="4" id="KW-1185">Reference proteome</keyword>
<evidence type="ECO:0000259" key="2">
    <source>
        <dbReference type="PROSITE" id="PS51740"/>
    </source>
</evidence>
<dbReference type="RefSeq" id="WP_136082391.1">
    <property type="nucleotide sequence ID" value="NZ_CAAHFG010000004.1"/>
</dbReference>
<feature type="domain" description="SpoVT-AbrB" evidence="2">
    <location>
        <begin position="1"/>
        <end position="46"/>
    </location>
</feature>
<keyword evidence="1" id="KW-0238">DNA-binding</keyword>
<organism evidence="3 4">
    <name type="scientific">Pontiella desulfatans</name>
    <dbReference type="NCBI Taxonomy" id="2750659"/>
    <lineage>
        <taxon>Bacteria</taxon>
        <taxon>Pseudomonadati</taxon>
        <taxon>Kiritimatiellota</taxon>
        <taxon>Kiritimatiellia</taxon>
        <taxon>Kiritimatiellales</taxon>
        <taxon>Pontiellaceae</taxon>
        <taxon>Pontiella</taxon>
    </lineage>
</organism>
<dbReference type="NCBIfam" id="TIGR01439">
    <property type="entry name" value="lp_hng_hel_AbrB"/>
    <property type="match status" value="1"/>
</dbReference>
<accession>A0A6C2U9U2</accession>
<dbReference type="SUPFAM" id="SSF89447">
    <property type="entry name" value="AbrB/MazE/MraZ-like"/>
    <property type="match status" value="1"/>
</dbReference>
<gene>
    <name evidence="3" type="ORF">PDESU_05464</name>
</gene>
<dbReference type="Proteomes" id="UP000366872">
    <property type="component" value="Unassembled WGS sequence"/>
</dbReference>
<name>A0A6C2U9U2_PONDE</name>
<reference evidence="3 4" key="1">
    <citation type="submission" date="2019-04" db="EMBL/GenBank/DDBJ databases">
        <authorList>
            <person name="Van Vliet M D."/>
        </authorList>
    </citation>
    <scope>NUCLEOTIDE SEQUENCE [LARGE SCALE GENOMIC DNA]</scope>
    <source>
        <strain evidence="3 4">F1</strain>
    </source>
</reference>
<dbReference type="GO" id="GO:0003677">
    <property type="term" value="F:DNA binding"/>
    <property type="evidence" value="ECO:0007669"/>
    <property type="project" value="UniProtKB-UniRule"/>
</dbReference>
<dbReference type="Gene3D" id="2.10.260.10">
    <property type="match status" value="1"/>
</dbReference>
<dbReference type="EMBL" id="CAAHFG010000004">
    <property type="protein sequence ID" value="VGO16872.1"/>
    <property type="molecule type" value="Genomic_DNA"/>
</dbReference>
<proteinExistence type="predicted"/>
<sequence>MDTGIVTTKGQVVIPAKLRRKLGIKPGTRLVFDEKNNTIVIRPITEAYIGSLQGMLSGDDGENWSEEIVQEHAEEVAKEG</sequence>
<protein>
    <recommendedName>
        <fullName evidence="2">SpoVT-AbrB domain-containing protein</fullName>
    </recommendedName>
</protein>
<dbReference type="AlphaFoldDB" id="A0A6C2U9U2"/>
<dbReference type="SMART" id="SM00966">
    <property type="entry name" value="SpoVT_AbrB"/>
    <property type="match status" value="1"/>
</dbReference>
<dbReference type="InterPro" id="IPR007159">
    <property type="entry name" value="SpoVT-AbrB_dom"/>
</dbReference>
<evidence type="ECO:0000313" key="3">
    <source>
        <dbReference type="EMBL" id="VGO16872.1"/>
    </source>
</evidence>
<dbReference type="Pfam" id="PF04014">
    <property type="entry name" value="MazE_antitoxin"/>
    <property type="match status" value="1"/>
</dbReference>
<dbReference type="PROSITE" id="PS51740">
    <property type="entry name" value="SPOVT_ABRB"/>
    <property type="match status" value="1"/>
</dbReference>
<evidence type="ECO:0000256" key="1">
    <source>
        <dbReference type="PROSITE-ProRule" id="PRU01076"/>
    </source>
</evidence>